<evidence type="ECO:0000256" key="1">
    <source>
        <dbReference type="ARBA" id="ARBA00008814"/>
    </source>
</evidence>
<keyword evidence="6" id="KW-1185">Reference proteome</keyword>
<evidence type="ECO:0000256" key="3">
    <source>
        <dbReference type="SAM" id="SignalP"/>
    </source>
</evidence>
<dbReference type="InterPro" id="IPR002491">
    <property type="entry name" value="ABC_transptr_periplasmic_BD"/>
</dbReference>
<dbReference type="InterPro" id="IPR050902">
    <property type="entry name" value="ABC_Transporter_SBP"/>
</dbReference>
<dbReference type="PROSITE" id="PS51257">
    <property type="entry name" value="PROKAR_LIPOPROTEIN"/>
    <property type="match status" value="1"/>
</dbReference>
<dbReference type="STRING" id="84698.SAMN04488528_1002110"/>
<evidence type="ECO:0000256" key="2">
    <source>
        <dbReference type="ARBA" id="ARBA00022729"/>
    </source>
</evidence>
<keyword evidence="2 3" id="KW-0732">Signal</keyword>
<dbReference type="GO" id="GO:0071281">
    <property type="term" value="P:cellular response to iron ion"/>
    <property type="evidence" value="ECO:0007669"/>
    <property type="project" value="TreeGrafter"/>
</dbReference>
<dbReference type="NCBIfam" id="NF038402">
    <property type="entry name" value="TroA_like"/>
    <property type="match status" value="1"/>
</dbReference>
<dbReference type="Proteomes" id="UP000198619">
    <property type="component" value="Unassembled WGS sequence"/>
</dbReference>
<comment type="similarity">
    <text evidence="1">Belongs to the bacterial solute-binding protein 8 family.</text>
</comment>
<protein>
    <submittedName>
        <fullName evidence="5">Iron complex transport system substrate-binding protein</fullName>
    </submittedName>
</protein>
<dbReference type="FunFam" id="3.40.50.1980:FF:000055">
    <property type="entry name" value="Putative iron ABC transporter, substrate-binding protein"/>
    <property type="match status" value="1"/>
</dbReference>
<name>A0A1I0VJ89_9CLOT</name>
<dbReference type="EMBL" id="FOKI01000002">
    <property type="protein sequence ID" value="SFA76382.1"/>
    <property type="molecule type" value="Genomic_DNA"/>
</dbReference>
<dbReference type="AlphaFoldDB" id="A0A1I0VJ89"/>
<evidence type="ECO:0000259" key="4">
    <source>
        <dbReference type="PROSITE" id="PS50983"/>
    </source>
</evidence>
<feature type="signal peptide" evidence="3">
    <location>
        <begin position="1"/>
        <end position="22"/>
    </location>
</feature>
<feature type="domain" description="Fe/B12 periplasmic-binding" evidence="4">
    <location>
        <begin position="60"/>
        <end position="308"/>
    </location>
</feature>
<accession>A0A1I0VJ89</accession>
<feature type="chain" id="PRO_5039346499" evidence="3">
    <location>
        <begin position="23"/>
        <end position="310"/>
    </location>
</feature>
<dbReference type="PROSITE" id="PS50983">
    <property type="entry name" value="FE_B12_PBP"/>
    <property type="match status" value="1"/>
</dbReference>
<dbReference type="CDD" id="cd01143">
    <property type="entry name" value="YvrC"/>
    <property type="match status" value="1"/>
</dbReference>
<organism evidence="5 6">
    <name type="scientific">Clostridium frigidicarnis</name>
    <dbReference type="NCBI Taxonomy" id="84698"/>
    <lineage>
        <taxon>Bacteria</taxon>
        <taxon>Bacillati</taxon>
        <taxon>Bacillota</taxon>
        <taxon>Clostridia</taxon>
        <taxon>Eubacteriales</taxon>
        <taxon>Clostridiaceae</taxon>
        <taxon>Clostridium</taxon>
    </lineage>
</organism>
<gene>
    <name evidence="5" type="ORF">SAMN04488528_1002110</name>
</gene>
<dbReference type="Gene3D" id="3.40.50.1980">
    <property type="entry name" value="Nitrogenase molybdenum iron protein domain"/>
    <property type="match status" value="2"/>
</dbReference>
<dbReference type="OrthoDB" id="9816357at2"/>
<dbReference type="InterPro" id="IPR054828">
    <property type="entry name" value="Vit_B12_bind_prot"/>
</dbReference>
<reference evidence="5 6" key="1">
    <citation type="submission" date="2016-10" db="EMBL/GenBank/DDBJ databases">
        <authorList>
            <person name="de Groot N.N."/>
        </authorList>
    </citation>
    <scope>NUCLEOTIDE SEQUENCE [LARGE SCALE GENOMIC DNA]</scope>
    <source>
        <strain evidence="5 6">DSM 12271</strain>
    </source>
</reference>
<dbReference type="PANTHER" id="PTHR30535">
    <property type="entry name" value="VITAMIN B12-BINDING PROTEIN"/>
    <property type="match status" value="1"/>
</dbReference>
<dbReference type="SUPFAM" id="SSF53807">
    <property type="entry name" value="Helical backbone' metal receptor"/>
    <property type="match status" value="1"/>
</dbReference>
<evidence type="ECO:0000313" key="6">
    <source>
        <dbReference type="Proteomes" id="UP000198619"/>
    </source>
</evidence>
<proteinExistence type="inferred from homology"/>
<sequence length="310" mass="34357">MKTLKKYLSIITIVILSFTMVACNSSVDNKKSDENASIAYPLTIKDSFNREVTLDKEPERIISLSPSITETVSALGKEDKLVGRTEFCNYPESVKKVESIGGLQDPNIEKIVELKPDLVIASAHFKEDVLKKLESLNIKVVIFYGPENFEGTYDTINNIATVLNAKTKGNEIVDGMKKKVEEVEKKVEGKDKVKAYYVVAYGQGGDFTAGGDTFISQMIEMAGGENAAKDLKGWKFSLEKVVESNPDLFMVRKSGNDKEGLKEANGYKDLKAIKEDKIYEIDENTIDLQGPRLAQGLEGIAKILHPEAFK</sequence>
<dbReference type="RefSeq" id="WP_090038264.1">
    <property type="nucleotide sequence ID" value="NZ_FOKI01000002.1"/>
</dbReference>
<dbReference type="PANTHER" id="PTHR30535:SF34">
    <property type="entry name" value="MOLYBDATE-BINDING PROTEIN MOLA"/>
    <property type="match status" value="1"/>
</dbReference>
<evidence type="ECO:0000313" key="5">
    <source>
        <dbReference type="EMBL" id="SFA76382.1"/>
    </source>
</evidence>
<dbReference type="Pfam" id="PF01497">
    <property type="entry name" value="Peripla_BP_2"/>
    <property type="match status" value="1"/>
</dbReference>